<protein>
    <recommendedName>
        <fullName evidence="2">LamG-like jellyroll fold domain-containing protein</fullName>
    </recommendedName>
</protein>
<dbReference type="Pfam" id="PF13385">
    <property type="entry name" value="Laminin_G_3"/>
    <property type="match status" value="1"/>
</dbReference>
<name>A0A0F8ZJZ1_9ZZZZ</name>
<proteinExistence type="predicted"/>
<dbReference type="InterPro" id="IPR013320">
    <property type="entry name" value="ConA-like_dom_sf"/>
</dbReference>
<dbReference type="AlphaFoldDB" id="A0A0F8ZJZ1"/>
<feature type="non-terminal residue" evidence="1">
    <location>
        <position position="1"/>
    </location>
</feature>
<evidence type="ECO:0008006" key="2">
    <source>
        <dbReference type="Google" id="ProtNLM"/>
    </source>
</evidence>
<reference evidence="1" key="1">
    <citation type="journal article" date="2015" name="Nature">
        <title>Complex archaea that bridge the gap between prokaryotes and eukaryotes.</title>
        <authorList>
            <person name="Spang A."/>
            <person name="Saw J.H."/>
            <person name="Jorgensen S.L."/>
            <person name="Zaremba-Niedzwiedzka K."/>
            <person name="Martijn J."/>
            <person name="Lind A.E."/>
            <person name="van Eijk R."/>
            <person name="Schleper C."/>
            <person name="Guy L."/>
            <person name="Ettema T.J."/>
        </authorList>
    </citation>
    <scope>NUCLEOTIDE SEQUENCE</scope>
</reference>
<dbReference type="SUPFAM" id="SSF49899">
    <property type="entry name" value="Concanavalin A-like lectins/glucanases"/>
    <property type="match status" value="1"/>
</dbReference>
<gene>
    <name evidence="1" type="ORF">LCGC14_3026040</name>
</gene>
<dbReference type="Gene3D" id="2.60.120.200">
    <property type="match status" value="1"/>
</dbReference>
<sequence>SDNLRIAAGAPSVDFEMGMSNFTIEAWVLMKSSLANSQAIGMGKLGGNSGWQLLNLASGQWRFFVGNGTVQIDKNAGTDTRDDKWHLITVVIDRTADTLAFYRDGAFTNSNDISAVTGNVNGSGAVFNINGNFVNDVIWVDELCVTKRKLTVTEMVARYNGRTMYGDWGM</sequence>
<organism evidence="1">
    <name type="scientific">marine sediment metagenome</name>
    <dbReference type="NCBI Taxonomy" id="412755"/>
    <lineage>
        <taxon>unclassified sequences</taxon>
        <taxon>metagenomes</taxon>
        <taxon>ecological metagenomes</taxon>
    </lineage>
</organism>
<accession>A0A0F8ZJZ1</accession>
<dbReference type="EMBL" id="LAZR01063052">
    <property type="protein sequence ID" value="KKK60271.1"/>
    <property type="molecule type" value="Genomic_DNA"/>
</dbReference>
<comment type="caution">
    <text evidence="1">The sequence shown here is derived from an EMBL/GenBank/DDBJ whole genome shotgun (WGS) entry which is preliminary data.</text>
</comment>
<evidence type="ECO:0000313" key="1">
    <source>
        <dbReference type="EMBL" id="KKK60271.1"/>
    </source>
</evidence>